<dbReference type="Gene3D" id="3.90.640.10">
    <property type="entry name" value="Actin, Chain A, domain 4"/>
    <property type="match status" value="1"/>
</dbReference>
<dbReference type="RefSeq" id="XP_055873440.1">
    <property type="nucleotide sequence ID" value="XM_056017465.1"/>
</dbReference>
<dbReference type="InterPro" id="IPR013126">
    <property type="entry name" value="Hsp_70_fam"/>
</dbReference>
<name>A0A9W2ZEW2_BIOGL</name>
<dbReference type="Pfam" id="PF00012">
    <property type="entry name" value="HSP70"/>
    <property type="match status" value="1"/>
</dbReference>
<dbReference type="Gene3D" id="3.30.420.40">
    <property type="match status" value="2"/>
</dbReference>
<sequence length="621" mass="68973">MSVKAAVGIDLGTTYSCVAVVQNGKVEVVANDLGFRTTPSCVAFTESERLIGNAAKNQIANNPINTIFDVKRMIGRQYYDETIQEDIQSWPYKVSKVDNKVKINAEYKGELRLYSPEEISAMVLTKMKETAEIFLNEKVTDVVITVPAYFTEVQRQATKVAGEIAGLNVLRLISEPTAVALAYGVDKLIIGKKTVLIFDFGGGTLDVSIVTIRDGEDFEVKATAGDTHLGGSDFDKKMKEYFIEAFKDRYDKDISGNPRSVRRLLTACEDAKVVLSAKMETTVYVDALYKGKDFSTTFSRAAFEELCDDLLSSIIKPVEEALSIAHLNKNQIDHVILAGGSTRIPKVQKLLKDFFNGKELNKSINPDEAIAYGAAIQAALLTGNMGSFMKDIKLVDVTPLTLGIRVLGEILSPIIKRCSPIPTQHTETYVTIEDFQQEVAVSIYQGERPMIKDLTYLGHIMLTGIPPALRGEEKIEVTFSIDVDGILSVVVYQPTTGKSMDLVIQNVNGRLSKPEILKMIEDATKFKEDDKLMKEKAHVRNSLEEFVYKVKRCANATGEELAKEDKITVLEACSSIKEWMENNSQVEVDEVKTKHEELEELASSILLNLHRMTLTSKLTFN</sequence>
<dbReference type="GeneID" id="129923983"/>
<dbReference type="SUPFAM" id="SSF100934">
    <property type="entry name" value="Heat shock protein 70kD (HSP70), C-terminal subdomain"/>
    <property type="match status" value="1"/>
</dbReference>
<keyword evidence="2 4" id="KW-0547">Nucleotide-binding</keyword>
<dbReference type="FunFam" id="3.30.30.30:FF:000001">
    <property type="entry name" value="heat shock 70 kDa protein-like"/>
    <property type="match status" value="1"/>
</dbReference>
<dbReference type="Gene3D" id="1.20.1270.10">
    <property type="match status" value="1"/>
</dbReference>
<evidence type="ECO:0000313" key="6">
    <source>
        <dbReference type="RefSeq" id="XP_055873440.1"/>
    </source>
</evidence>
<dbReference type="FunFam" id="3.90.640.10:FF:000002">
    <property type="entry name" value="Heat shock 70 kDa"/>
    <property type="match status" value="1"/>
</dbReference>
<dbReference type="Gene3D" id="2.60.34.10">
    <property type="entry name" value="Substrate Binding Domain Of DNAk, Chain A, domain 1"/>
    <property type="match status" value="1"/>
</dbReference>
<evidence type="ECO:0000313" key="7">
    <source>
        <dbReference type="RefSeq" id="XP_055873441.1"/>
    </source>
</evidence>
<keyword evidence="3 4" id="KW-0067">ATP-binding</keyword>
<dbReference type="RefSeq" id="XP_055873441.1">
    <property type="nucleotide sequence ID" value="XM_056017466.1"/>
</dbReference>
<evidence type="ECO:0000256" key="1">
    <source>
        <dbReference type="ARBA" id="ARBA00007381"/>
    </source>
</evidence>
<dbReference type="FunFam" id="3.30.420.40:FF:000026">
    <property type="entry name" value="Heat shock protein 70"/>
    <property type="match status" value="1"/>
</dbReference>
<dbReference type="SUPFAM" id="SSF100920">
    <property type="entry name" value="Heat shock protein 70kD (HSP70), peptide-binding domain"/>
    <property type="match status" value="1"/>
</dbReference>
<gene>
    <name evidence="6 7" type="primary">LOC129923983</name>
</gene>
<dbReference type="PROSITE" id="PS00297">
    <property type="entry name" value="HSP70_1"/>
    <property type="match status" value="1"/>
</dbReference>
<dbReference type="Gene3D" id="3.30.30.30">
    <property type="match status" value="1"/>
</dbReference>
<dbReference type="InterPro" id="IPR018181">
    <property type="entry name" value="Heat_shock_70_CS"/>
</dbReference>
<dbReference type="PROSITE" id="PS00329">
    <property type="entry name" value="HSP70_2"/>
    <property type="match status" value="1"/>
</dbReference>
<evidence type="ECO:0000313" key="5">
    <source>
        <dbReference type="Proteomes" id="UP001165740"/>
    </source>
</evidence>
<dbReference type="InterPro" id="IPR043129">
    <property type="entry name" value="ATPase_NBD"/>
</dbReference>
<dbReference type="InterPro" id="IPR029048">
    <property type="entry name" value="HSP70_C_sf"/>
</dbReference>
<dbReference type="PROSITE" id="PS01036">
    <property type="entry name" value="HSP70_3"/>
    <property type="match status" value="1"/>
</dbReference>
<dbReference type="NCBIfam" id="NF001413">
    <property type="entry name" value="PRK00290.1"/>
    <property type="match status" value="1"/>
</dbReference>
<dbReference type="PRINTS" id="PR00301">
    <property type="entry name" value="HEATSHOCK70"/>
</dbReference>
<reference evidence="6 7" key="1">
    <citation type="submission" date="2025-04" db="UniProtKB">
        <authorList>
            <consortium name="RefSeq"/>
        </authorList>
    </citation>
    <scope>IDENTIFICATION</scope>
</reference>
<dbReference type="SUPFAM" id="SSF53067">
    <property type="entry name" value="Actin-like ATPase domain"/>
    <property type="match status" value="2"/>
</dbReference>
<keyword evidence="5" id="KW-1185">Reference proteome</keyword>
<evidence type="ECO:0000256" key="2">
    <source>
        <dbReference type="ARBA" id="ARBA00022741"/>
    </source>
</evidence>
<dbReference type="PANTHER" id="PTHR19375">
    <property type="entry name" value="HEAT SHOCK PROTEIN 70KDA"/>
    <property type="match status" value="1"/>
</dbReference>
<accession>A0A9W2ZEW2</accession>
<organism evidence="5 6">
    <name type="scientific">Biomphalaria glabrata</name>
    <name type="common">Bloodfluke planorb</name>
    <name type="synonym">Freshwater snail</name>
    <dbReference type="NCBI Taxonomy" id="6526"/>
    <lineage>
        <taxon>Eukaryota</taxon>
        <taxon>Metazoa</taxon>
        <taxon>Spiralia</taxon>
        <taxon>Lophotrochozoa</taxon>
        <taxon>Mollusca</taxon>
        <taxon>Gastropoda</taxon>
        <taxon>Heterobranchia</taxon>
        <taxon>Euthyneura</taxon>
        <taxon>Panpulmonata</taxon>
        <taxon>Hygrophila</taxon>
        <taxon>Lymnaeoidea</taxon>
        <taxon>Planorbidae</taxon>
        <taxon>Biomphalaria</taxon>
    </lineage>
</organism>
<comment type="similarity">
    <text evidence="1 4">Belongs to the heat shock protein 70 family.</text>
</comment>
<protein>
    <submittedName>
        <fullName evidence="6 7">Heat shock protein 68-like isoform X2</fullName>
    </submittedName>
</protein>
<evidence type="ECO:0000256" key="4">
    <source>
        <dbReference type="RuleBase" id="RU003322"/>
    </source>
</evidence>
<proteinExistence type="inferred from homology"/>
<dbReference type="InterPro" id="IPR029047">
    <property type="entry name" value="HSP70_peptide-bd_sf"/>
</dbReference>
<dbReference type="AlphaFoldDB" id="A0A9W2ZEW2"/>
<dbReference type="GO" id="GO:0140662">
    <property type="term" value="F:ATP-dependent protein folding chaperone"/>
    <property type="evidence" value="ECO:0007669"/>
    <property type="project" value="InterPro"/>
</dbReference>
<dbReference type="Proteomes" id="UP001165740">
    <property type="component" value="Chromosome 18"/>
</dbReference>
<evidence type="ECO:0000256" key="3">
    <source>
        <dbReference type="ARBA" id="ARBA00022840"/>
    </source>
</evidence>
<dbReference type="GO" id="GO:0005524">
    <property type="term" value="F:ATP binding"/>
    <property type="evidence" value="ECO:0007669"/>
    <property type="project" value="UniProtKB-KW"/>
</dbReference>